<evidence type="ECO:0000313" key="7">
    <source>
        <dbReference type="EMBL" id="KAB8184488.1"/>
    </source>
</evidence>
<feature type="repeat" description="WD" evidence="3">
    <location>
        <begin position="906"/>
        <end position="940"/>
    </location>
</feature>
<feature type="transmembrane region" description="Helical" evidence="5">
    <location>
        <begin position="541"/>
        <end position="559"/>
    </location>
</feature>
<dbReference type="InterPro" id="IPR018247">
    <property type="entry name" value="EF_Hand_1_Ca_BS"/>
</dbReference>
<dbReference type="Proteomes" id="UP000313066">
    <property type="component" value="Unassembled WGS sequence"/>
</dbReference>
<feature type="transmembrane region" description="Helical" evidence="5">
    <location>
        <begin position="566"/>
        <end position="584"/>
    </location>
</feature>
<dbReference type="SUPFAM" id="SSF52129">
    <property type="entry name" value="Caspase-like"/>
    <property type="match status" value="1"/>
</dbReference>
<keyword evidence="5" id="KW-0812">Transmembrane</keyword>
<dbReference type="GO" id="GO:0006508">
    <property type="term" value="P:proteolysis"/>
    <property type="evidence" value="ECO:0007669"/>
    <property type="project" value="InterPro"/>
</dbReference>
<dbReference type="NCBIfam" id="NF047832">
    <property type="entry name" value="caspase_w_EACC1"/>
    <property type="match status" value="1"/>
</dbReference>
<dbReference type="Pfam" id="PF00656">
    <property type="entry name" value="Peptidase_C14"/>
    <property type="match status" value="1"/>
</dbReference>
<keyword evidence="1 3" id="KW-0853">WD repeat</keyword>
<feature type="repeat" description="WD" evidence="3">
    <location>
        <begin position="806"/>
        <end position="847"/>
    </location>
</feature>
<gene>
    <name evidence="7" type="ORF">FH610_015375</name>
</gene>
<dbReference type="GO" id="GO:0004197">
    <property type="term" value="F:cysteine-type endopeptidase activity"/>
    <property type="evidence" value="ECO:0007669"/>
    <property type="project" value="InterPro"/>
</dbReference>
<dbReference type="InterPro" id="IPR036322">
    <property type="entry name" value="WD40_repeat_dom_sf"/>
</dbReference>
<dbReference type="PANTHER" id="PTHR19879">
    <property type="entry name" value="TRANSCRIPTION INITIATION FACTOR TFIID"/>
    <property type="match status" value="1"/>
</dbReference>
<dbReference type="AlphaFoldDB" id="A0A5N6BVJ6"/>
<dbReference type="PROSITE" id="PS50082">
    <property type="entry name" value="WD_REPEATS_2"/>
    <property type="match status" value="5"/>
</dbReference>
<dbReference type="InterPro" id="IPR029030">
    <property type="entry name" value="Caspase-like_dom_sf"/>
</dbReference>
<feature type="repeat" description="WD" evidence="3">
    <location>
        <begin position="705"/>
        <end position="746"/>
    </location>
</feature>
<feature type="compositionally biased region" description="Pro residues" evidence="4">
    <location>
        <begin position="318"/>
        <end position="327"/>
    </location>
</feature>
<dbReference type="InterPro" id="IPR019775">
    <property type="entry name" value="WD40_repeat_CS"/>
</dbReference>
<evidence type="ECO:0000256" key="4">
    <source>
        <dbReference type="SAM" id="MobiDB-lite"/>
    </source>
</evidence>
<keyword evidence="5" id="KW-1133">Transmembrane helix</keyword>
<dbReference type="PANTHER" id="PTHR19879:SF9">
    <property type="entry name" value="TRANSCRIPTION INITIATION FACTOR TFIID SUBUNIT 5"/>
    <property type="match status" value="1"/>
</dbReference>
<feature type="region of interest" description="Disordered" evidence="4">
    <location>
        <begin position="314"/>
        <end position="390"/>
    </location>
</feature>
<dbReference type="PROSITE" id="PS00018">
    <property type="entry name" value="EF_HAND_1"/>
    <property type="match status" value="1"/>
</dbReference>
<keyword evidence="8" id="KW-1185">Reference proteome</keyword>
<feature type="transmembrane region" description="Helical" evidence="5">
    <location>
        <begin position="473"/>
        <end position="495"/>
    </location>
</feature>
<dbReference type="CDD" id="cd00200">
    <property type="entry name" value="WD40"/>
    <property type="match status" value="1"/>
</dbReference>
<dbReference type="InterPro" id="IPR015943">
    <property type="entry name" value="WD40/YVTN_repeat-like_dom_sf"/>
</dbReference>
<evidence type="ECO:0000256" key="1">
    <source>
        <dbReference type="ARBA" id="ARBA00022574"/>
    </source>
</evidence>
<protein>
    <recommendedName>
        <fullName evidence="6">Peptidase C14 caspase domain-containing protein</fullName>
    </recommendedName>
</protein>
<feature type="repeat" description="WD" evidence="3">
    <location>
        <begin position="771"/>
        <end position="805"/>
    </location>
</feature>
<evidence type="ECO:0000259" key="6">
    <source>
        <dbReference type="Pfam" id="PF00656"/>
    </source>
</evidence>
<accession>A0A5N6BVJ6</accession>
<feature type="compositionally biased region" description="Low complexity" evidence="4">
    <location>
        <begin position="337"/>
        <end position="368"/>
    </location>
</feature>
<organism evidence="7 8">
    <name type="scientific">Microbispora catharanthi</name>
    <dbReference type="NCBI Taxonomy" id="1712871"/>
    <lineage>
        <taxon>Bacteria</taxon>
        <taxon>Bacillati</taxon>
        <taxon>Actinomycetota</taxon>
        <taxon>Actinomycetes</taxon>
        <taxon>Streptosporangiales</taxon>
        <taxon>Streptosporangiaceae</taxon>
        <taxon>Microbispora</taxon>
    </lineage>
</organism>
<proteinExistence type="predicted"/>
<dbReference type="InterPro" id="IPR001680">
    <property type="entry name" value="WD40_rpt"/>
</dbReference>
<name>A0A5N6BVJ6_9ACTN</name>
<dbReference type="InterPro" id="IPR020472">
    <property type="entry name" value="WD40_PAC1"/>
</dbReference>
<dbReference type="Pfam" id="PF00400">
    <property type="entry name" value="WD40"/>
    <property type="match status" value="5"/>
</dbReference>
<feature type="transmembrane region" description="Helical" evidence="5">
    <location>
        <begin position="516"/>
        <end position="535"/>
    </location>
</feature>
<feature type="compositionally biased region" description="Pro residues" evidence="4">
    <location>
        <begin position="379"/>
        <end position="389"/>
    </location>
</feature>
<feature type="repeat" description="WD" evidence="3">
    <location>
        <begin position="941"/>
        <end position="982"/>
    </location>
</feature>
<evidence type="ECO:0000313" key="8">
    <source>
        <dbReference type="Proteomes" id="UP000313066"/>
    </source>
</evidence>
<sequence>MGRRLALLIATYLYDDADLRRLTAPAHDAETLAAVLRDPEIGGFEVTTLVNEPNHRVGEAIADLYRDRRGDDLTLLYFTGHGLKDDDGRLYLAMRDTRRDSLIFTAISGEQIDYAMEGCASRRKVLILDCCYSGAYPAGRLAKAGDDVHALDQFRGRGRTVLTATDATQYAFEGDRVHGEAPRSVFTRHLVEGLRTGRADLDGDGDITLDELYGYVYDRVVAEMPQQRPKRQDNVEGRTVIARNVNWSLPPHVGHALTSPMAGDRLNAVDTLDHLYRVGNSLVRARVHEALLRLADDDSRMVSAAAAARLRALGADPPASPEPPEPTEPPERPEPAAPAAPAAPSESPETETGGSAATTAATATAPASSRADALTPPEASGPPPVPPRVPVAEEHAAAPGRQAVFPVAERSSPEASPPSGEPVSGRVTAGRPTLALAGSAAAAVLNTLFGVAALVGAITYGNRDFSPTYDTSVSIAAGSWLLSPAALVAAFWGFVPARTGLVRAGLSPGRRLPFQLGISGLLVATVAGPPVAARTGLFGDIWIILFLFVVLLGVTLFAVAAWRISLWPAWAAATVGILPVIWLAELLTRGALLGLPELVVYVELMRIASYFRQRDSYPLRAGRGMLTRRMLLLAGFAVASAAVTKWAASLASQGGASSSTHGNDAVTSVLFLDDLLITASYLEPQARVWDPASGRLMRMIPGSIVEEHDSGIFSMALSPDRKTLATGHGDNKIRLWDVATGRLENTLVGHSQGRETLGTGPSPSVAGVGAIPALAFSPDGTILASGGVDTTVRLWNPETGDSRQVLNSHNGFVEAVAFDTDGTTLASAGLDRTVELWDVKTSRTTGALTGRFGDGGPLSGVTVAAFRPRHGRTIATNSLATTTVLIWDTSTRHVVTTVSGHTLGHVTALCYSPDGTILASGGYDHTIVLSDAANGRKIRTLRGHSGEVAALAFSGDGKVVASGGYDGTARLWDAATGRALAVLSTPVSPRPS</sequence>
<keyword evidence="5" id="KW-0472">Membrane</keyword>
<dbReference type="InterPro" id="IPR011600">
    <property type="entry name" value="Pept_C14_caspase"/>
</dbReference>
<dbReference type="Gene3D" id="2.130.10.10">
    <property type="entry name" value="YVTN repeat-like/Quinoprotein amine dehydrogenase"/>
    <property type="match status" value="3"/>
</dbReference>
<dbReference type="PROSITE" id="PS50294">
    <property type="entry name" value="WD_REPEATS_REGION"/>
    <property type="match status" value="4"/>
</dbReference>
<dbReference type="PROSITE" id="PS00678">
    <property type="entry name" value="WD_REPEATS_1"/>
    <property type="match status" value="3"/>
</dbReference>
<dbReference type="RefSeq" id="WP_139575108.1">
    <property type="nucleotide sequence ID" value="NZ_VDMA02000007.1"/>
</dbReference>
<feature type="region of interest" description="Disordered" evidence="4">
    <location>
        <begin position="408"/>
        <end position="427"/>
    </location>
</feature>
<feature type="transmembrane region" description="Helical" evidence="5">
    <location>
        <begin position="434"/>
        <end position="461"/>
    </location>
</feature>
<keyword evidence="2" id="KW-0677">Repeat</keyword>
<dbReference type="PRINTS" id="PR00320">
    <property type="entry name" value="GPROTEINBRPT"/>
</dbReference>
<dbReference type="EMBL" id="VDMA02000007">
    <property type="protein sequence ID" value="KAB8184488.1"/>
    <property type="molecule type" value="Genomic_DNA"/>
</dbReference>
<dbReference type="SUPFAM" id="SSF50978">
    <property type="entry name" value="WD40 repeat-like"/>
    <property type="match status" value="1"/>
</dbReference>
<evidence type="ECO:0000256" key="5">
    <source>
        <dbReference type="SAM" id="Phobius"/>
    </source>
</evidence>
<reference evidence="7 8" key="1">
    <citation type="submission" date="2019-10" db="EMBL/GenBank/DDBJ databases">
        <title>Nonomuraea sp. nov., isolated from Phyllanthus amarus.</title>
        <authorList>
            <person name="Klykleung N."/>
            <person name="Tanasupawat S."/>
        </authorList>
    </citation>
    <scope>NUCLEOTIDE SEQUENCE [LARGE SCALE GENOMIC DNA]</scope>
    <source>
        <strain evidence="7 8">CR1-09</strain>
    </source>
</reference>
<dbReference type="SMART" id="SM00320">
    <property type="entry name" value="WD40"/>
    <property type="match status" value="7"/>
</dbReference>
<evidence type="ECO:0000256" key="2">
    <source>
        <dbReference type="ARBA" id="ARBA00022737"/>
    </source>
</evidence>
<dbReference type="Gene3D" id="3.40.50.1460">
    <property type="match status" value="1"/>
</dbReference>
<evidence type="ECO:0000256" key="3">
    <source>
        <dbReference type="PROSITE-ProRule" id="PRU00221"/>
    </source>
</evidence>
<feature type="domain" description="Peptidase C14 caspase" evidence="6">
    <location>
        <begin position="3"/>
        <end position="228"/>
    </location>
</feature>
<comment type="caution">
    <text evidence="7">The sequence shown here is derived from an EMBL/GenBank/DDBJ whole genome shotgun (WGS) entry which is preliminary data.</text>
</comment>